<keyword evidence="1" id="KW-1133">Transmembrane helix</keyword>
<protein>
    <submittedName>
        <fullName evidence="2">Uncharacterized protein</fullName>
    </submittedName>
</protein>
<evidence type="ECO:0000256" key="1">
    <source>
        <dbReference type="SAM" id="Phobius"/>
    </source>
</evidence>
<gene>
    <name evidence="2" type="ORF">ACFQHK_09465</name>
</gene>
<dbReference type="InterPro" id="IPR058328">
    <property type="entry name" value="DUF8015"/>
</dbReference>
<dbReference type="Pfam" id="PF26047">
    <property type="entry name" value="DUF8015"/>
    <property type="match status" value="1"/>
</dbReference>
<evidence type="ECO:0000313" key="2">
    <source>
        <dbReference type="EMBL" id="MFC6836739.1"/>
    </source>
</evidence>
<proteinExistence type="predicted"/>
<dbReference type="EMBL" id="JBHSXM010000001">
    <property type="protein sequence ID" value="MFC6836739.1"/>
    <property type="molecule type" value="Genomic_DNA"/>
</dbReference>
<evidence type="ECO:0000313" key="3">
    <source>
        <dbReference type="Proteomes" id="UP001596406"/>
    </source>
</evidence>
<reference evidence="2 3" key="1">
    <citation type="journal article" date="2019" name="Int. J. Syst. Evol. Microbiol.">
        <title>The Global Catalogue of Microorganisms (GCM) 10K type strain sequencing project: providing services to taxonomists for standard genome sequencing and annotation.</title>
        <authorList>
            <consortium name="The Broad Institute Genomics Platform"/>
            <consortium name="The Broad Institute Genome Sequencing Center for Infectious Disease"/>
            <person name="Wu L."/>
            <person name="Ma J."/>
        </authorList>
    </citation>
    <scope>NUCLEOTIDE SEQUENCE [LARGE SCALE GENOMIC DNA]</scope>
    <source>
        <strain evidence="2 3">PSRA2</strain>
    </source>
</reference>
<name>A0ABD5UDC4_9EURY</name>
<sequence>MGYTWQYYDLVLAGIAASLLAGVAVGYATALSMEVAVIATCLLALVVMGHGLFVNGPVDAPADLADPVDLLE</sequence>
<accession>A0ABD5UDC4</accession>
<keyword evidence="1" id="KW-0472">Membrane</keyword>
<dbReference type="Proteomes" id="UP001596406">
    <property type="component" value="Unassembled WGS sequence"/>
</dbReference>
<feature type="transmembrane region" description="Helical" evidence="1">
    <location>
        <begin position="35"/>
        <end position="54"/>
    </location>
</feature>
<comment type="caution">
    <text evidence="2">The sequence shown here is derived from an EMBL/GenBank/DDBJ whole genome shotgun (WGS) entry which is preliminary data.</text>
</comment>
<keyword evidence="1" id="KW-0812">Transmembrane</keyword>
<dbReference type="RefSeq" id="WP_304448418.1">
    <property type="nucleotide sequence ID" value="NZ_JARRAH010000001.1"/>
</dbReference>
<keyword evidence="3" id="KW-1185">Reference proteome</keyword>
<dbReference type="AlphaFoldDB" id="A0ABD5UDC4"/>
<feature type="transmembrane region" description="Helical" evidence="1">
    <location>
        <begin position="6"/>
        <end position="28"/>
    </location>
</feature>
<organism evidence="2 3">
    <name type="scientific">Halomarina ordinaria</name>
    <dbReference type="NCBI Taxonomy" id="3033939"/>
    <lineage>
        <taxon>Archaea</taxon>
        <taxon>Methanobacteriati</taxon>
        <taxon>Methanobacteriota</taxon>
        <taxon>Stenosarchaea group</taxon>
        <taxon>Halobacteria</taxon>
        <taxon>Halobacteriales</taxon>
        <taxon>Natronomonadaceae</taxon>
        <taxon>Halomarina</taxon>
    </lineage>
</organism>